<organism evidence="7 8">
    <name type="scientific">Photobacterium atrarenae</name>
    <dbReference type="NCBI Taxonomy" id="865757"/>
    <lineage>
        <taxon>Bacteria</taxon>
        <taxon>Pseudomonadati</taxon>
        <taxon>Pseudomonadota</taxon>
        <taxon>Gammaproteobacteria</taxon>
        <taxon>Vibrionales</taxon>
        <taxon>Vibrionaceae</taxon>
        <taxon>Photobacterium</taxon>
    </lineage>
</organism>
<gene>
    <name evidence="7" type="ORF">NNL38_02820</name>
</gene>
<evidence type="ECO:0000259" key="6">
    <source>
        <dbReference type="PROSITE" id="PS50850"/>
    </source>
</evidence>
<keyword evidence="2 5" id="KW-0812">Transmembrane</keyword>
<dbReference type="Gene3D" id="1.20.1720.10">
    <property type="entry name" value="Multidrug resistance protein D"/>
    <property type="match status" value="1"/>
</dbReference>
<dbReference type="EMBL" id="CP101508">
    <property type="protein sequence ID" value="UTV28236.1"/>
    <property type="molecule type" value="Genomic_DNA"/>
</dbReference>
<evidence type="ECO:0000256" key="4">
    <source>
        <dbReference type="ARBA" id="ARBA00023136"/>
    </source>
</evidence>
<name>A0ABY5GGD7_9GAMM</name>
<evidence type="ECO:0000313" key="8">
    <source>
        <dbReference type="Proteomes" id="UP001057998"/>
    </source>
</evidence>
<evidence type="ECO:0000256" key="3">
    <source>
        <dbReference type="ARBA" id="ARBA00022989"/>
    </source>
</evidence>
<feature type="transmembrane region" description="Helical" evidence="5">
    <location>
        <begin position="248"/>
        <end position="266"/>
    </location>
</feature>
<reference evidence="7" key="1">
    <citation type="submission" date="2022-07" db="EMBL/GenBank/DDBJ databases">
        <title>Genome sequencing of Photobacterium atrarenae GJH2-4.</title>
        <authorList>
            <person name="Park S.-J."/>
        </authorList>
    </citation>
    <scope>NUCLEOTIDE SEQUENCE</scope>
    <source>
        <strain evidence="7">GJH2-4</strain>
    </source>
</reference>
<evidence type="ECO:0000256" key="5">
    <source>
        <dbReference type="SAM" id="Phobius"/>
    </source>
</evidence>
<dbReference type="SUPFAM" id="SSF103473">
    <property type="entry name" value="MFS general substrate transporter"/>
    <property type="match status" value="1"/>
</dbReference>
<dbReference type="InterPro" id="IPR011701">
    <property type="entry name" value="MFS"/>
</dbReference>
<comment type="subcellular location">
    <subcellularLocation>
        <location evidence="1">Membrane</location>
        <topology evidence="1">Multi-pass membrane protein</topology>
    </subcellularLocation>
</comment>
<dbReference type="PROSITE" id="PS50850">
    <property type="entry name" value="MFS"/>
    <property type="match status" value="1"/>
</dbReference>
<dbReference type="PANTHER" id="PTHR23502:SF75">
    <property type="entry name" value="MULTIDRUG RESISTANCE PROTEIN D"/>
    <property type="match status" value="1"/>
</dbReference>
<proteinExistence type="predicted"/>
<feature type="transmembrane region" description="Helical" evidence="5">
    <location>
        <begin position="98"/>
        <end position="121"/>
    </location>
</feature>
<dbReference type="CDD" id="cd17320">
    <property type="entry name" value="MFS_MdfA_MDR_like"/>
    <property type="match status" value="1"/>
</dbReference>
<evidence type="ECO:0000313" key="7">
    <source>
        <dbReference type="EMBL" id="UTV28236.1"/>
    </source>
</evidence>
<evidence type="ECO:0000256" key="2">
    <source>
        <dbReference type="ARBA" id="ARBA00022692"/>
    </source>
</evidence>
<keyword evidence="4 5" id="KW-0472">Membrane</keyword>
<keyword evidence="3 5" id="KW-1133">Transmembrane helix</keyword>
<dbReference type="PRINTS" id="PR01036">
    <property type="entry name" value="TCRTETB"/>
</dbReference>
<dbReference type="Proteomes" id="UP001057998">
    <property type="component" value="Chromosome 1"/>
</dbReference>
<feature type="transmembrane region" description="Helical" evidence="5">
    <location>
        <begin position="339"/>
        <end position="360"/>
    </location>
</feature>
<feature type="transmembrane region" description="Helical" evidence="5">
    <location>
        <begin position="366"/>
        <end position="385"/>
    </location>
</feature>
<feature type="domain" description="Major facilitator superfamily (MFS) profile" evidence="6">
    <location>
        <begin position="8"/>
        <end position="401"/>
    </location>
</feature>
<dbReference type="Pfam" id="PF07690">
    <property type="entry name" value="MFS_1"/>
    <property type="match status" value="1"/>
</dbReference>
<feature type="transmembrane region" description="Helical" evidence="5">
    <location>
        <begin position="133"/>
        <end position="152"/>
    </location>
</feature>
<feature type="transmembrane region" description="Helical" evidence="5">
    <location>
        <begin position="212"/>
        <end position="236"/>
    </location>
</feature>
<feature type="transmembrane region" description="Helical" evidence="5">
    <location>
        <begin position="158"/>
        <end position="179"/>
    </location>
</feature>
<dbReference type="PANTHER" id="PTHR23502">
    <property type="entry name" value="MAJOR FACILITATOR SUPERFAMILY"/>
    <property type="match status" value="1"/>
</dbReference>
<accession>A0ABY5GGD7</accession>
<protein>
    <submittedName>
        <fullName evidence="7">Multidrug effflux MFS transporter</fullName>
    </submittedName>
</protein>
<feature type="transmembrane region" description="Helical" evidence="5">
    <location>
        <begin position="74"/>
        <end position="92"/>
    </location>
</feature>
<dbReference type="RefSeq" id="WP_255389544.1">
    <property type="nucleotide sequence ID" value="NZ_CP101508.1"/>
</dbReference>
<sequence>MDRFHWKPLLLACLIVSIGQLSLGLIFPSLPWIAKDLGISADQAQYLVSGYLLGFGGSQLIYGPLSDVIGRRPVLLSGLLIAMAGLLIAVFQAESFTWLLLGRCIQGLGAGSVSVLARATIRDSYLSHHLVRAMSWVAIVAAFTPIIAPVLGGLINHYAGWLAVFVLLLGYVAVIWLLMAMTFKETLAKPAQSRSVGQLVMSYGTLLRERHFLIFAGIGWLNFALVVLAISLLPFIMQVQIGMSSDEYALWAMVPAIGFLSGGLLCQRLSPKFGAHRMLLIAPFLQLTAGLILICSPLVPTWVISGHFFLAMTNGLAFPCAQSLLLVPYRERSGTVSALSGACQMMFASLASSLLLKAGIQQPAQLGGVILVAAVSGALLVTLGARSSSGRQAVASLSEVR</sequence>
<feature type="transmembrane region" description="Helical" evidence="5">
    <location>
        <begin position="43"/>
        <end position="62"/>
    </location>
</feature>
<dbReference type="InterPro" id="IPR020846">
    <property type="entry name" value="MFS_dom"/>
</dbReference>
<keyword evidence="8" id="KW-1185">Reference proteome</keyword>
<feature type="transmembrane region" description="Helical" evidence="5">
    <location>
        <begin position="278"/>
        <end position="299"/>
    </location>
</feature>
<evidence type="ECO:0000256" key="1">
    <source>
        <dbReference type="ARBA" id="ARBA00004141"/>
    </source>
</evidence>
<feature type="transmembrane region" description="Helical" evidence="5">
    <location>
        <begin position="305"/>
        <end position="327"/>
    </location>
</feature>
<dbReference type="InterPro" id="IPR036259">
    <property type="entry name" value="MFS_trans_sf"/>
</dbReference>